<evidence type="ECO:0000256" key="1">
    <source>
        <dbReference type="SAM" id="MobiDB-lite"/>
    </source>
</evidence>
<dbReference type="InterPro" id="IPR002575">
    <property type="entry name" value="Aminoglycoside_PTrfase"/>
</dbReference>
<dbReference type="InterPro" id="IPR051678">
    <property type="entry name" value="AGP_Transferase"/>
</dbReference>
<dbReference type="OrthoDB" id="5412996at2759"/>
<dbReference type="PANTHER" id="PTHR21310">
    <property type="entry name" value="AMINOGLYCOSIDE PHOSPHOTRANSFERASE-RELATED-RELATED"/>
    <property type="match status" value="1"/>
</dbReference>
<dbReference type="Pfam" id="PF01636">
    <property type="entry name" value="APH"/>
    <property type="match status" value="1"/>
</dbReference>
<protein>
    <recommendedName>
        <fullName evidence="2">Aminoglycoside phosphotransferase domain-containing protein</fullName>
    </recommendedName>
</protein>
<gene>
    <name evidence="3" type="ORF">MYCTH_2307624</name>
</gene>
<evidence type="ECO:0000259" key="2">
    <source>
        <dbReference type="Pfam" id="PF01636"/>
    </source>
</evidence>
<organism evidence="3 4">
    <name type="scientific">Thermothelomyces thermophilus (strain ATCC 42464 / BCRC 31852 / DSM 1799)</name>
    <name type="common">Sporotrichum thermophile</name>
    <dbReference type="NCBI Taxonomy" id="573729"/>
    <lineage>
        <taxon>Eukaryota</taxon>
        <taxon>Fungi</taxon>
        <taxon>Dikarya</taxon>
        <taxon>Ascomycota</taxon>
        <taxon>Pezizomycotina</taxon>
        <taxon>Sordariomycetes</taxon>
        <taxon>Sordariomycetidae</taxon>
        <taxon>Sordariales</taxon>
        <taxon>Chaetomiaceae</taxon>
        <taxon>Thermothelomyces</taxon>
    </lineage>
</organism>
<dbReference type="KEGG" id="mtm:MYCTH_2307624"/>
<dbReference type="VEuPathDB" id="FungiDB:MYCTH_2307624"/>
<dbReference type="RefSeq" id="XP_003664627.1">
    <property type="nucleotide sequence ID" value="XM_003664579.1"/>
</dbReference>
<evidence type="ECO:0000313" key="4">
    <source>
        <dbReference type="Proteomes" id="UP000007322"/>
    </source>
</evidence>
<dbReference type="Gene3D" id="3.90.1200.10">
    <property type="match status" value="1"/>
</dbReference>
<dbReference type="Gene3D" id="3.30.200.20">
    <property type="entry name" value="Phosphorylase Kinase, domain 1"/>
    <property type="match status" value="1"/>
</dbReference>
<dbReference type="EMBL" id="CP003005">
    <property type="protein sequence ID" value="AEO59382.1"/>
    <property type="molecule type" value="Genomic_DNA"/>
</dbReference>
<feature type="domain" description="Aminoglycoside phosphotransferase" evidence="2">
    <location>
        <begin position="78"/>
        <end position="361"/>
    </location>
</feature>
<proteinExistence type="predicted"/>
<dbReference type="InParanoid" id="G2QGH2"/>
<dbReference type="HOGENOM" id="CLU_028906_4_1_1"/>
<name>G2QGH2_THET4</name>
<dbReference type="PANTHER" id="PTHR21310:SF37">
    <property type="entry name" value="AMINOGLYCOSIDE PHOSPHOTRANSFERASE DOMAIN-CONTAINING PROTEIN"/>
    <property type="match status" value="1"/>
</dbReference>
<accession>G2QGH2</accession>
<dbReference type="SUPFAM" id="SSF56112">
    <property type="entry name" value="Protein kinase-like (PK-like)"/>
    <property type="match status" value="1"/>
</dbReference>
<dbReference type="eggNOG" id="ENOG502SKQE">
    <property type="taxonomic scope" value="Eukaryota"/>
</dbReference>
<dbReference type="InterPro" id="IPR011009">
    <property type="entry name" value="Kinase-like_dom_sf"/>
</dbReference>
<dbReference type="GeneID" id="11506155"/>
<dbReference type="AlphaFoldDB" id="G2QGH2"/>
<feature type="region of interest" description="Disordered" evidence="1">
    <location>
        <begin position="1"/>
        <end position="23"/>
    </location>
</feature>
<sequence>MAETNNRLSCEGAATPAPSQKRDREYGMCVDPLVDERSEDGREGFQRKLTTLKEEGRLLEIYGFILKYRPGRPVRLRQPIRGGYNAAFCLEYADGAAVLRVALPGVNAFAEEKVRVEVATLRYIERMTSIPVPHVYHWGTAAESPLGLGPFIIMDYIPHKCSLADILQDPSVKEDPGRQYLDRNVPGDKLERLYGQVARIMLELSRLEMSRIGSLAYDEDRDAFTVGSRPLTQDMNELVVQGGVPPCVLPPEPTTYASSREWYEVLADLHVAHLTFQRNQAIESADDCRDKFVARFLFRQLVRQGKLLPDWEGGSWGRKKRRGEEKFKLWIDDFRPHNILVDADLNVVGVIDWEWAYFAPASFRDEPPWWLLLGRPELWRGTVLDWRDEFSGVLDVFCRALDHVEEKEEEREEKEDDGKWSIDQRIDALGLDAKEGFPTMTLRLSERMRQSWDSGTFWANYAARRCYGFDPVFWDFLDERFFRENAEGGFEGRMHLLPDKVRRRMQSFVDKKVEDSKEEKIDEWEPQQAREYLAEILADLD</sequence>
<keyword evidence="4" id="KW-1185">Reference proteome</keyword>
<evidence type="ECO:0000313" key="3">
    <source>
        <dbReference type="EMBL" id="AEO59382.1"/>
    </source>
</evidence>
<dbReference type="OMA" id="EYINHET"/>
<dbReference type="Proteomes" id="UP000007322">
    <property type="component" value="Chromosome 4"/>
</dbReference>
<reference evidence="3 4" key="1">
    <citation type="journal article" date="2011" name="Nat. Biotechnol.">
        <title>Comparative genomic analysis of the thermophilic biomass-degrading fungi Myceliophthora thermophila and Thielavia terrestris.</title>
        <authorList>
            <person name="Berka R.M."/>
            <person name="Grigoriev I.V."/>
            <person name="Otillar R."/>
            <person name="Salamov A."/>
            <person name="Grimwood J."/>
            <person name="Reid I."/>
            <person name="Ishmael N."/>
            <person name="John T."/>
            <person name="Darmond C."/>
            <person name="Moisan M.-C."/>
            <person name="Henrissat B."/>
            <person name="Coutinho P.M."/>
            <person name="Lombard V."/>
            <person name="Natvig D.O."/>
            <person name="Lindquist E."/>
            <person name="Schmutz J."/>
            <person name="Lucas S."/>
            <person name="Harris P."/>
            <person name="Powlowski J."/>
            <person name="Bellemare A."/>
            <person name="Taylor D."/>
            <person name="Butler G."/>
            <person name="de Vries R.P."/>
            <person name="Allijn I.E."/>
            <person name="van den Brink J."/>
            <person name="Ushinsky S."/>
            <person name="Storms R."/>
            <person name="Powell A.J."/>
            <person name="Paulsen I.T."/>
            <person name="Elbourne L.D.H."/>
            <person name="Baker S.E."/>
            <person name="Magnuson J."/>
            <person name="LaBoissiere S."/>
            <person name="Clutterbuck A.J."/>
            <person name="Martinez D."/>
            <person name="Wogulis M."/>
            <person name="de Leon A.L."/>
            <person name="Rey M.W."/>
            <person name="Tsang A."/>
        </authorList>
    </citation>
    <scope>NUCLEOTIDE SEQUENCE [LARGE SCALE GENOMIC DNA]</scope>
    <source>
        <strain evidence="4">ATCC 42464 / BCRC 31852 / DSM 1799</strain>
    </source>
</reference>